<keyword evidence="5" id="KW-0808">Transferase</keyword>
<dbReference type="InterPro" id="IPR000160">
    <property type="entry name" value="GGDEF_dom"/>
</dbReference>
<evidence type="ECO:0000259" key="3">
    <source>
        <dbReference type="PROSITE" id="PS50113"/>
    </source>
</evidence>
<dbReference type="SUPFAM" id="SSF55785">
    <property type="entry name" value="PYP-like sensor domain (PAS domain)"/>
    <property type="match status" value="2"/>
</dbReference>
<evidence type="ECO:0000259" key="4">
    <source>
        <dbReference type="PROSITE" id="PS50887"/>
    </source>
</evidence>
<keyword evidence="6" id="KW-1185">Reference proteome</keyword>
<dbReference type="PANTHER" id="PTHR46663">
    <property type="entry name" value="DIGUANYLATE CYCLASE DGCT-RELATED"/>
    <property type="match status" value="1"/>
</dbReference>
<dbReference type="CDD" id="cd00130">
    <property type="entry name" value="PAS"/>
    <property type="match status" value="2"/>
</dbReference>
<keyword evidence="1" id="KW-1133">Transmembrane helix</keyword>
<gene>
    <name evidence="5" type="ORF">ACFQ1Z_10505</name>
</gene>
<dbReference type="InterPro" id="IPR052163">
    <property type="entry name" value="DGC-Regulatory_Protein"/>
</dbReference>
<feature type="transmembrane region" description="Helical" evidence="1">
    <location>
        <begin position="173"/>
        <end position="195"/>
    </location>
</feature>
<feature type="transmembrane region" description="Helical" evidence="1">
    <location>
        <begin position="142"/>
        <end position="161"/>
    </location>
</feature>
<dbReference type="EMBL" id="JBHTKB010000002">
    <property type="protein sequence ID" value="MFD0913979.1"/>
    <property type="molecule type" value="Genomic_DNA"/>
</dbReference>
<dbReference type="Gene3D" id="3.30.450.20">
    <property type="entry name" value="PAS domain"/>
    <property type="match status" value="2"/>
</dbReference>
<dbReference type="SUPFAM" id="SSF55073">
    <property type="entry name" value="Nucleotide cyclase"/>
    <property type="match status" value="1"/>
</dbReference>
<keyword evidence="1" id="KW-0472">Membrane</keyword>
<dbReference type="RefSeq" id="WP_379057490.1">
    <property type="nucleotide sequence ID" value="NZ_JBHTKB010000002.1"/>
</dbReference>
<dbReference type="InterPro" id="IPR000014">
    <property type="entry name" value="PAS"/>
</dbReference>
<feature type="domain" description="PAC" evidence="3">
    <location>
        <begin position="472"/>
        <end position="524"/>
    </location>
</feature>
<keyword evidence="1" id="KW-0812">Transmembrane</keyword>
<dbReference type="InterPro" id="IPR013656">
    <property type="entry name" value="PAS_4"/>
</dbReference>
<accession>A0ABW3FAY9</accession>
<evidence type="ECO:0000313" key="5">
    <source>
        <dbReference type="EMBL" id="MFD0913979.1"/>
    </source>
</evidence>
<dbReference type="InterPro" id="IPR000700">
    <property type="entry name" value="PAS-assoc_C"/>
</dbReference>
<dbReference type="PROSITE" id="PS50113">
    <property type="entry name" value="PAC"/>
    <property type="match status" value="1"/>
</dbReference>
<keyword evidence="5" id="KW-0548">Nucleotidyltransferase</keyword>
<dbReference type="Gene3D" id="3.30.70.270">
    <property type="match status" value="1"/>
</dbReference>
<dbReference type="EC" id="2.7.7.65" evidence="5"/>
<comment type="caution">
    <text evidence="5">The sequence shown here is derived from an EMBL/GenBank/DDBJ whole genome shotgun (WGS) entry which is preliminary data.</text>
</comment>
<feature type="domain" description="PAS" evidence="2">
    <location>
        <begin position="400"/>
        <end position="455"/>
    </location>
</feature>
<feature type="transmembrane region" description="Helical" evidence="1">
    <location>
        <begin position="7"/>
        <end position="24"/>
    </location>
</feature>
<feature type="transmembrane region" description="Helical" evidence="1">
    <location>
        <begin position="113"/>
        <end position="130"/>
    </location>
</feature>
<dbReference type="CDD" id="cd01949">
    <property type="entry name" value="GGDEF"/>
    <property type="match status" value="1"/>
</dbReference>
<proteinExistence type="predicted"/>
<dbReference type="SMART" id="SM00091">
    <property type="entry name" value="PAS"/>
    <property type="match status" value="2"/>
</dbReference>
<dbReference type="SMART" id="SM00086">
    <property type="entry name" value="PAC"/>
    <property type="match status" value="2"/>
</dbReference>
<dbReference type="InterPro" id="IPR043128">
    <property type="entry name" value="Rev_trsase/Diguanyl_cyclase"/>
</dbReference>
<dbReference type="InterPro" id="IPR001610">
    <property type="entry name" value="PAC"/>
</dbReference>
<dbReference type="Pfam" id="PF13426">
    <property type="entry name" value="PAS_9"/>
    <property type="match status" value="1"/>
</dbReference>
<dbReference type="NCBIfam" id="TIGR00229">
    <property type="entry name" value="sensory_box"/>
    <property type="match status" value="2"/>
</dbReference>
<dbReference type="InterPro" id="IPR029787">
    <property type="entry name" value="Nucleotide_cyclase"/>
</dbReference>
<evidence type="ECO:0000313" key="6">
    <source>
        <dbReference type="Proteomes" id="UP001597128"/>
    </source>
</evidence>
<dbReference type="SMART" id="SM00267">
    <property type="entry name" value="GGDEF"/>
    <property type="match status" value="1"/>
</dbReference>
<dbReference type="PROSITE" id="PS50112">
    <property type="entry name" value="PAS"/>
    <property type="match status" value="2"/>
</dbReference>
<feature type="transmembrane region" description="Helical" evidence="1">
    <location>
        <begin position="240"/>
        <end position="259"/>
    </location>
</feature>
<feature type="domain" description="GGDEF" evidence="4">
    <location>
        <begin position="556"/>
        <end position="694"/>
    </location>
</feature>
<dbReference type="GO" id="GO:0052621">
    <property type="term" value="F:diguanylate cyclase activity"/>
    <property type="evidence" value="ECO:0007669"/>
    <property type="project" value="UniProtKB-EC"/>
</dbReference>
<name>A0ABW3FAY9_9PROT</name>
<dbReference type="Pfam" id="PF00990">
    <property type="entry name" value="GGDEF"/>
    <property type="match status" value="1"/>
</dbReference>
<dbReference type="Pfam" id="PF08448">
    <property type="entry name" value="PAS_4"/>
    <property type="match status" value="1"/>
</dbReference>
<sequence>MPALFNLRNLVAAAVVMTLTVYLVPQHVLSPVVSDALIALQLLAELLVIVISALIAITAWHSLPAELGFARAGAERHVNHILLTGFSLVFIMHAAYLYGFVDEKTLDPSRKTTVFLFYARVFEIMVYAALTFAIKLRAQRKTLLLAGLSFAVVLMSLTQPYTAASQVPSADSVFVHVVAGYMVALLYCVLAYLLFSQATTTLLQHDRARQLAYTCVFSGLSLLCLQSHQTDSDLGELASHVFTIIAYTLLARLTVVFTFDQYAQNLKQIQQQNQTELNTLIQALPLSIARLDHSLRYRYVNTTHEKVMGFHLNDTIGKHVDEILPHEIRETARMHLTNALEGKHGNFNYSIEKVDSKMAYRHVQVVPEPDDHNEGGVLMIILDTSDQELMQQKVRQFVRELTELNAALDAHAIVAFTDRNGIITKVNDKFCEISKFSRGELIGRTHKIINSGVHPTAFFKDLWQTISSGQVWNGEICNRAKDGSLYWVHTTIVPFLGPDNKPLQYVAICADITERKLAEERANYLALHDVLTGLANRRLMHERLEITMANCQRMAVYGALIMLDLDKFKQINDTYGHASGDELLKQVAKRLQRSVRGNDTAARLGGDEFVIIISDTGAGFDEAKETTSQFCARMKNILNQAYEIDEHVFKVTASMGFVLFNGNQVSVDHLFERGDAALYEAKNKGKDRYVFSEV</sequence>
<dbReference type="NCBIfam" id="TIGR00254">
    <property type="entry name" value="GGDEF"/>
    <property type="match status" value="1"/>
</dbReference>
<evidence type="ECO:0000259" key="2">
    <source>
        <dbReference type="PROSITE" id="PS50112"/>
    </source>
</evidence>
<organism evidence="5 6">
    <name type="scientific">Methylophilus luteus</name>
    <dbReference type="NCBI Taxonomy" id="640108"/>
    <lineage>
        <taxon>Bacteria</taxon>
        <taxon>Pseudomonadati</taxon>
        <taxon>Pseudomonadota</taxon>
        <taxon>Betaproteobacteria</taxon>
        <taxon>Nitrosomonadales</taxon>
        <taxon>Methylophilaceae</taxon>
        <taxon>Methylophilus</taxon>
    </lineage>
</organism>
<dbReference type="InterPro" id="IPR035965">
    <property type="entry name" value="PAS-like_dom_sf"/>
</dbReference>
<reference evidence="6" key="1">
    <citation type="journal article" date="2019" name="Int. J. Syst. Evol. Microbiol.">
        <title>The Global Catalogue of Microorganisms (GCM) 10K type strain sequencing project: providing services to taxonomists for standard genome sequencing and annotation.</title>
        <authorList>
            <consortium name="The Broad Institute Genomics Platform"/>
            <consortium name="The Broad Institute Genome Sequencing Center for Infectious Disease"/>
            <person name="Wu L."/>
            <person name="Ma J."/>
        </authorList>
    </citation>
    <scope>NUCLEOTIDE SEQUENCE [LARGE SCALE GENOMIC DNA]</scope>
    <source>
        <strain evidence="6">CCUG 58412</strain>
    </source>
</reference>
<evidence type="ECO:0000256" key="1">
    <source>
        <dbReference type="SAM" id="Phobius"/>
    </source>
</evidence>
<feature type="transmembrane region" description="Helical" evidence="1">
    <location>
        <begin position="81"/>
        <end position="101"/>
    </location>
</feature>
<feature type="domain" description="PAS" evidence="2">
    <location>
        <begin position="273"/>
        <end position="343"/>
    </location>
</feature>
<protein>
    <submittedName>
        <fullName evidence="5">Diguanylate cyclase domain-containing protein</fullName>
        <ecNumber evidence="5">2.7.7.65</ecNumber>
    </submittedName>
</protein>
<feature type="transmembrane region" description="Helical" evidence="1">
    <location>
        <begin position="36"/>
        <end position="60"/>
    </location>
</feature>
<dbReference type="PROSITE" id="PS50887">
    <property type="entry name" value="GGDEF"/>
    <property type="match status" value="1"/>
</dbReference>
<dbReference type="Proteomes" id="UP001597128">
    <property type="component" value="Unassembled WGS sequence"/>
</dbReference>
<dbReference type="PANTHER" id="PTHR46663:SF3">
    <property type="entry name" value="SLL0267 PROTEIN"/>
    <property type="match status" value="1"/>
</dbReference>